<feature type="transmembrane region" description="Helical" evidence="5">
    <location>
        <begin position="53"/>
        <end position="76"/>
    </location>
</feature>
<keyword evidence="2 5" id="KW-0812">Transmembrane</keyword>
<evidence type="ECO:0000256" key="4">
    <source>
        <dbReference type="ARBA" id="ARBA00023136"/>
    </source>
</evidence>
<dbReference type="GO" id="GO:1902600">
    <property type="term" value="P:proton transmembrane transport"/>
    <property type="evidence" value="ECO:0007669"/>
    <property type="project" value="InterPro"/>
</dbReference>
<organism evidence="7">
    <name type="scientific">bioreactor metagenome</name>
    <dbReference type="NCBI Taxonomy" id="1076179"/>
    <lineage>
        <taxon>unclassified sequences</taxon>
        <taxon>metagenomes</taxon>
        <taxon>ecological metagenomes</taxon>
    </lineage>
</organism>
<dbReference type="Gene3D" id="1.20.1530.20">
    <property type="match status" value="1"/>
</dbReference>
<dbReference type="Pfam" id="PF00999">
    <property type="entry name" value="Na_H_Exchanger"/>
    <property type="match status" value="1"/>
</dbReference>
<evidence type="ECO:0000256" key="1">
    <source>
        <dbReference type="ARBA" id="ARBA00004141"/>
    </source>
</evidence>
<keyword evidence="3 5" id="KW-1133">Transmembrane helix</keyword>
<comment type="caution">
    <text evidence="7">The sequence shown here is derived from an EMBL/GenBank/DDBJ whole genome shotgun (WGS) entry which is preliminary data.</text>
</comment>
<protein>
    <recommendedName>
        <fullName evidence="6">Cation/H+ exchanger transmembrane domain-containing protein</fullName>
    </recommendedName>
</protein>
<comment type="subcellular location">
    <subcellularLocation>
        <location evidence="1">Membrane</location>
        <topology evidence="1">Multi-pass membrane protein</topology>
    </subcellularLocation>
</comment>
<feature type="domain" description="Cation/H+ exchanger transmembrane" evidence="6">
    <location>
        <begin position="1"/>
        <end position="75"/>
    </location>
</feature>
<name>A0A645JSP5_9ZZZZ</name>
<proteinExistence type="predicted"/>
<dbReference type="GO" id="GO:0016020">
    <property type="term" value="C:membrane"/>
    <property type="evidence" value="ECO:0007669"/>
    <property type="project" value="UniProtKB-SubCell"/>
</dbReference>
<dbReference type="AlphaFoldDB" id="A0A645JSP5"/>
<reference evidence="7" key="1">
    <citation type="submission" date="2019-08" db="EMBL/GenBank/DDBJ databases">
        <authorList>
            <person name="Kucharzyk K."/>
            <person name="Murdoch R.W."/>
            <person name="Higgins S."/>
            <person name="Loffler F."/>
        </authorList>
    </citation>
    <scope>NUCLEOTIDE SEQUENCE</scope>
</reference>
<dbReference type="InterPro" id="IPR006153">
    <property type="entry name" value="Cation/H_exchanger_TM"/>
</dbReference>
<dbReference type="InterPro" id="IPR038770">
    <property type="entry name" value="Na+/solute_symporter_sf"/>
</dbReference>
<evidence type="ECO:0000256" key="3">
    <source>
        <dbReference type="ARBA" id="ARBA00022989"/>
    </source>
</evidence>
<sequence length="89" mass="9282">MLGKVLGCGIAAASCHYGLKNSIKVGVGMMARAEVALVTAQKGVEFGIIESSIMPFIVILIIVTSFVTPMTLHALYRSDEGGKELAKAG</sequence>
<evidence type="ECO:0000259" key="6">
    <source>
        <dbReference type="Pfam" id="PF00999"/>
    </source>
</evidence>
<evidence type="ECO:0000313" key="7">
    <source>
        <dbReference type="EMBL" id="MPN62383.1"/>
    </source>
</evidence>
<dbReference type="EMBL" id="VSSQ01140303">
    <property type="protein sequence ID" value="MPN62383.1"/>
    <property type="molecule type" value="Genomic_DNA"/>
</dbReference>
<dbReference type="PROSITE" id="PS51257">
    <property type="entry name" value="PROKAR_LIPOPROTEIN"/>
    <property type="match status" value="1"/>
</dbReference>
<dbReference type="GO" id="GO:0015297">
    <property type="term" value="F:antiporter activity"/>
    <property type="evidence" value="ECO:0007669"/>
    <property type="project" value="InterPro"/>
</dbReference>
<keyword evidence="4 5" id="KW-0472">Membrane</keyword>
<evidence type="ECO:0000256" key="5">
    <source>
        <dbReference type="SAM" id="Phobius"/>
    </source>
</evidence>
<evidence type="ECO:0000256" key="2">
    <source>
        <dbReference type="ARBA" id="ARBA00022692"/>
    </source>
</evidence>
<accession>A0A645JSP5</accession>
<gene>
    <name evidence="7" type="ORF">SDC9_210130</name>
</gene>